<evidence type="ECO:0000256" key="19">
    <source>
        <dbReference type="SAM" id="Phobius"/>
    </source>
</evidence>
<organism evidence="21 22">
    <name type="scientific">Athelia psychrophila</name>
    <dbReference type="NCBI Taxonomy" id="1759441"/>
    <lineage>
        <taxon>Eukaryota</taxon>
        <taxon>Fungi</taxon>
        <taxon>Dikarya</taxon>
        <taxon>Basidiomycota</taxon>
        <taxon>Agaricomycotina</taxon>
        <taxon>Agaricomycetes</taxon>
        <taxon>Agaricomycetidae</taxon>
        <taxon>Atheliales</taxon>
        <taxon>Atheliaceae</taxon>
        <taxon>Athelia</taxon>
    </lineage>
</organism>
<evidence type="ECO:0000256" key="8">
    <source>
        <dbReference type="ARBA" id="ARBA00022837"/>
    </source>
</evidence>
<dbReference type="Proteomes" id="UP000076532">
    <property type="component" value="Unassembled WGS sequence"/>
</dbReference>
<evidence type="ECO:0000256" key="13">
    <source>
        <dbReference type="ARBA" id="ARBA00023303"/>
    </source>
</evidence>
<dbReference type="PANTHER" id="PTHR13462:SF10">
    <property type="entry name" value="CALCIUM UNIPORTER PROTEIN, MITOCHONDRIAL"/>
    <property type="match status" value="1"/>
</dbReference>
<gene>
    <name evidence="21" type="ORF">FIBSPDRAFT_793631</name>
</gene>
<evidence type="ECO:0000256" key="1">
    <source>
        <dbReference type="ARBA" id="ARBA00004448"/>
    </source>
</evidence>
<dbReference type="InterPro" id="IPR006769">
    <property type="entry name" value="MCU_C"/>
</dbReference>
<keyword evidence="5" id="KW-0107">Calcium channel</keyword>
<evidence type="ECO:0000256" key="4">
    <source>
        <dbReference type="ARBA" id="ARBA00022568"/>
    </source>
</evidence>
<evidence type="ECO:0000256" key="5">
    <source>
        <dbReference type="ARBA" id="ARBA00022673"/>
    </source>
</evidence>
<keyword evidence="6 19" id="KW-0812">Transmembrane</keyword>
<keyword evidence="10" id="KW-0406">Ion transport</keyword>
<protein>
    <recommendedName>
        <fullName evidence="16">Calcium uniporter protein, mitochondrial</fullName>
    </recommendedName>
</protein>
<evidence type="ECO:0000256" key="2">
    <source>
        <dbReference type="ARBA" id="ARBA00005653"/>
    </source>
</evidence>
<dbReference type="GO" id="GO:1990246">
    <property type="term" value="C:uniplex complex"/>
    <property type="evidence" value="ECO:0007669"/>
    <property type="project" value="TreeGrafter"/>
</dbReference>
<feature type="transmembrane region" description="Helical" evidence="19">
    <location>
        <begin position="310"/>
        <end position="327"/>
    </location>
</feature>
<accession>A0A166FNI5</accession>
<dbReference type="STRING" id="436010.A0A166FNI5"/>
<keyword evidence="8" id="KW-0106">Calcium</keyword>
<keyword evidence="12 19" id="KW-0472">Membrane</keyword>
<evidence type="ECO:0000256" key="14">
    <source>
        <dbReference type="ARBA" id="ARBA00036634"/>
    </source>
</evidence>
<sequence length="452" mass="49229">MYLLGLLSRSSRCRKPARIPLPASGHLSPPFRLRLLLARPNSNSSKLAQATENANVNHSQFIANADASSKWKKQRAGPGGLNTPPGQEGEFDNIVEGKGKLLPTSSHLFKLILPLGFLTASASAHPDHSGIAPPPPTVILLHPSQPLSHVARLVVGALAPAAPAVSFRSTGAQGAPFQWSDSTDLGDFIKDASRSAQFAIHITYPPAPAAKEGGRYGAGEAGEARAAREAVIEINVPTFADRTRYLKRRLAAVDQRLAAMEALKQACDREAHRGARRMAVGGLGALVVYWAAVARLTFWDYGWDVMEPVTYLSGLSTVVVGYLWFLYQGREVSYASVLDRSVSARREGLYKERGLDVEGWLELGAERRRLRGEIRRIAEDYDEEGGVGRDGEGGEEGGRVLREDIKTEPKARGRGEESDADKADRAERVEEKESGKEKVSDRADRAERHSKE</sequence>
<evidence type="ECO:0000256" key="12">
    <source>
        <dbReference type="ARBA" id="ARBA00023136"/>
    </source>
</evidence>
<dbReference type="PANTHER" id="PTHR13462">
    <property type="entry name" value="CALCIUM UNIPORTER PROTEIN, MITOCHONDRIAL"/>
    <property type="match status" value="1"/>
</dbReference>
<dbReference type="GO" id="GO:0036444">
    <property type="term" value="P:calcium import into the mitochondrion"/>
    <property type="evidence" value="ECO:0007669"/>
    <property type="project" value="TreeGrafter"/>
</dbReference>
<keyword evidence="7" id="KW-0999">Mitochondrion inner membrane</keyword>
<feature type="transmembrane region" description="Helical" evidence="19">
    <location>
        <begin position="278"/>
        <end position="298"/>
    </location>
</feature>
<evidence type="ECO:0000256" key="17">
    <source>
        <dbReference type="ARBA" id="ARBA00045938"/>
    </source>
</evidence>
<comment type="similarity">
    <text evidence="2">Belongs to the MCU (TC 1.A.77) family.</text>
</comment>
<evidence type="ECO:0000256" key="18">
    <source>
        <dbReference type="SAM" id="MobiDB-lite"/>
    </source>
</evidence>
<dbReference type="Pfam" id="PF04678">
    <property type="entry name" value="MCU"/>
    <property type="match status" value="1"/>
</dbReference>
<reference evidence="21 22" key="1">
    <citation type="journal article" date="2016" name="Mol. Biol. Evol.">
        <title>Comparative Genomics of Early-Diverging Mushroom-Forming Fungi Provides Insights into the Origins of Lignocellulose Decay Capabilities.</title>
        <authorList>
            <person name="Nagy L.G."/>
            <person name="Riley R."/>
            <person name="Tritt A."/>
            <person name="Adam C."/>
            <person name="Daum C."/>
            <person name="Floudas D."/>
            <person name="Sun H."/>
            <person name="Yadav J.S."/>
            <person name="Pangilinan J."/>
            <person name="Larsson K.H."/>
            <person name="Matsuura K."/>
            <person name="Barry K."/>
            <person name="Labutti K."/>
            <person name="Kuo R."/>
            <person name="Ohm R.A."/>
            <person name="Bhattacharya S.S."/>
            <person name="Shirouzu T."/>
            <person name="Yoshinaga Y."/>
            <person name="Martin F.M."/>
            <person name="Grigoriev I.V."/>
            <person name="Hibbett D.S."/>
        </authorList>
    </citation>
    <scope>NUCLEOTIDE SEQUENCE [LARGE SCALE GENOMIC DNA]</scope>
    <source>
        <strain evidence="21 22">CBS 109695</strain>
    </source>
</reference>
<dbReference type="OrthoDB" id="278338at2759"/>
<name>A0A166FNI5_9AGAM</name>
<keyword evidence="4" id="KW-0109">Calcium transport</keyword>
<dbReference type="GO" id="GO:0015292">
    <property type="term" value="F:uniporter activity"/>
    <property type="evidence" value="ECO:0007669"/>
    <property type="project" value="TreeGrafter"/>
</dbReference>
<keyword evidence="13" id="KW-0407">Ion channel</keyword>
<dbReference type="AlphaFoldDB" id="A0A166FNI5"/>
<feature type="compositionally biased region" description="Basic and acidic residues" evidence="18">
    <location>
        <begin position="386"/>
        <end position="452"/>
    </location>
</feature>
<dbReference type="GO" id="GO:0005262">
    <property type="term" value="F:calcium channel activity"/>
    <property type="evidence" value="ECO:0007669"/>
    <property type="project" value="UniProtKB-KW"/>
</dbReference>
<evidence type="ECO:0000256" key="11">
    <source>
        <dbReference type="ARBA" id="ARBA00023128"/>
    </source>
</evidence>
<proteinExistence type="inferred from homology"/>
<evidence type="ECO:0000256" key="3">
    <source>
        <dbReference type="ARBA" id="ARBA00022448"/>
    </source>
</evidence>
<evidence type="ECO:0000313" key="21">
    <source>
        <dbReference type="EMBL" id="KZP17000.1"/>
    </source>
</evidence>
<keyword evidence="3" id="KW-0813">Transport</keyword>
<evidence type="ECO:0000256" key="15">
    <source>
        <dbReference type="ARBA" id="ARBA00044966"/>
    </source>
</evidence>
<evidence type="ECO:0000256" key="7">
    <source>
        <dbReference type="ARBA" id="ARBA00022792"/>
    </source>
</evidence>
<feature type="region of interest" description="Disordered" evidence="18">
    <location>
        <begin position="383"/>
        <end position="452"/>
    </location>
</feature>
<comment type="subcellular location">
    <subcellularLocation>
        <location evidence="1">Mitochondrion inner membrane</location>
        <topology evidence="1">Multi-pass membrane protein</topology>
    </subcellularLocation>
</comment>
<keyword evidence="9 19" id="KW-1133">Transmembrane helix</keyword>
<dbReference type="EMBL" id="KV417587">
    <property type="protein sequence ID" value="KZP17000.1"/>
    <property type="molecule type" value="Genomic_DNA"/>
</dbReference>
<keyword evidence="11" id="KW-0496">Mitochondrion</keyword>
<feature type="domain" description="Calcium uniporter protein C-terminal" evidence="20">
    <location>
        <begin position="238"/>
        <end position="362"/>
    </location>
</feature>
<comment type="catalytic activity">
    <reaction evidence="14">
        <text>Ca(2+)(in) = Ca(2+)(out)</text>
        <dbReference type="Rhea" id="RHEA:29671"/>
        <dbReference type="ChEBI" id="CHEBI:29108"/>
    </reaction>
</comment>
<evidence type="ECO:0000313" key="22">
    <source>
        <dbReference type="Proteomes" id="UP000076532"/>
    </source>
</evidence>
<feature type="region of interest" description="Disordered" evidence="18">
    <location>
        <begin position="66"/>
        <end position="88"/>
    </location>
</feature>
<evidence type="ECO:0000256" key="9">
    <source>
        <dbReference type="ARBA" id="ARBA00022989"/>
    </source>
</evidence>
<dbReference type="InterPro" id="IPR039055">
    <property type="entry name" value="MCU_fam"/>
</dbReference>
<dbReference type="GO" id="GO:0051560">
    <property type="term" value="P:mitochondrial calcium ion homeostasis"/>
    <property type="evidence" value="ECO:0007669"/>
    <property type="project" value="InterPro"/>
</dbReference>
<evidence type="ECO:0000256" key="6">
    <source>
        <dbReference type="ARBA" id="ARBA00022692"/>
    </source>
</evidence>
<evidence type="ECO:0000256" key="10">
    <source>
        <dbReference type="ARBA" id="ARBA00023065"/>
    </source>
</evidence>
<comment type="subunit">
    <text evidence="15">Homotetramer, assembles in a dimer or dimers configuration with two interfaces.</text>
</comment>
<keyword evidence="22" id="KW-1185">Reference proteome</keyword>
<comment type="function">
    <text evidence="17">Highly selective calcium channel localized to the inner mitochondrial membrane, which mediates calcium uptake into the mitochondrial matrix. Mitochondrial calcium homeostasis plays key roles in cellular physiology and regulates ATP production, cytoplasmic calcium signals and activation of cell death pathways. Sufficient to operate as a pore-forming channel without the need of calcium-sensor or auxiliary subunit.</text>
</comment>
<evidence type="ECO:0000259" key="20">
    <source>
        <dbReference type="Pfam" id="PF04678"/>
    </source>
</evidence>
<evidence type="ECO:0000256" key="16">
    <source>
        <dbReference type="ARBA" id="ARBA00044981"/>
    </source>
</evidence>